<evidence type="ECO:0000313" key="3">
    <source>
        <dbReference type="Proteomes" id="UP001162480"/>
    </source>
</evidence>
<organism evidence="2 3">
    <name type="scientific">Octopus vulgaris</name>
    <name type="common">Common octopus</name>
    <dbReference type="NCBI Taxonomy" id="6645"/>
    <lineage>
        <taxon>Eukaryota</taxon>
        <taxon>Metazoa</taxon>
        <taxon>Spiralia</taxon>
        <taxon>Lophotrochozoa</taxon>
        <taxon>Mollusca</taxon>
        <taxon>Cephalopoda</taxon>
        <taxon>Coleoidea</taxon>
        <taxon>Octopodiformes</taxon>
        <taxon>Octopoda</taxon>
        <taxon>Incirrata</taxon>
        <taxon>Octopodidae</taxon>
        <taxon>Octopus</taxon>
    </lineage>
</organism>
<feature type="region of interest" description="Disordered" evidence="1">
    <location>
        <begin position="1"/>
        <end position="103"/>
    </location>
</feature>
<keyword evidence="3" id="KW-1185">Reference proteome</keyword>
<gene>
    <name evidence="2" type="ORF">OCTVUL_1B017677</name>
</gene>
<dbReference type="EMBL" id="OX597822">
    <property type="protein sequence ID" value="CAI9728241.1"/>
    <property type="molecule type" value="Genomic_DNA"/>
</dbReference>
<feature type="compositionally biased region" description="Low complexity" evidence="1">
    <location>
        <begin position="59"/>
        <end position="70"/>
    </location>
</feature>
<evidence type="ECO:0000313" key="2">
    <source>
        <dbReference type="EMBL" id="CAI9728241.1"/>
    </source>
</evidence>
<accession>A0AA36F731</accession>
<evidence type="ECO:0000256" key="1">
    <source>
        <dbReference type="SAM" id="MobiDB-lite"/>
    </source>
</evidence>
<sequence>MGESPSWGSPALFNVSRGSSDDKFGVPNTVSGDSPASGGSPSKLPWGSPFSPSNQSYVSPFCSSSPNLSSTDSGRSLGHDNRSGNHYFQQRHPHRINSPISTPYNCRNPLLPPRSAYPHYQQDQNCHIPRCPATRNDRYSRQSTPYSSKVSFNNSRSFSDDNIANYFKPSMLEDPWKNLKCIRDLNEVNWHRRNTETWYSGK</sequence>
<feature type="compositionally biased region" description="Low complexity" evidence="1">
    <location>
        <begin position="31"/>
        <end position="42"/>
    </location>
</feature>
<dbReference type="AlphaFoldDB" id="A0AA36F731"/>
<name>A0AA36F731_OCTVU</name>
<dbReference type="InterPro" id="IPR028265">
    <property type="entry name" value="TTDN1/SICKLE"/>
</dbReference>
<protein>
    <submittedName>
        <fullName evidence="2">Uncharacterized protein</fullName>
    </submittedName>
</protein>
<reference evidence="2" key="1">
    <citation type="submission" date="2023-08" db="EMBL/GenBank/DDBJ databases">
        <authorList>
            <person name="Alioto T."/>
            <person name="Alioto T."/>
            <person name="Gomez Garrido J."/>
        </authorList>
    </citation>
    <scope>NUCLEOTIDE SEQUENCE</scope>
</reference>
<dbReference type="Proteomes" id="UP001162480">
    <property type="component" value="Chromosome 9"/>
</dbReference>
<proteinExistence type="predicted"/>
<dbReference type="Pfam" id="PF15502">
    <property type="entry name" value="MPLKIP"/>
    <property type="match status" value="1"/>
</dbReference>